<dbReference type="Gene3D" id="1.10.340.70">
    <property type="match status" value="1"/>
</dbReference>
<dbReference type="GO" id="GO:0003676">
    <property type="term" value="F:nucleic acid binding"/>
    <property type="evidence" value="ECO:0007669"/>
    <property type="project" value="InterPro"/>
</dbReference>
<dbReference type="GO" id="GO:0003964">
    <property type="term" value="F:RNA-directed DNA polymerase activity"/>
    <property type="evidence" value="ECO:0007669"/>
    <property type="project" value="UniProtKB-EC"/>
</dbReference>
<dbReference type="InterPro" id="IPR050951">
    <property type="entry name" value="Retrovirus_Pol_polyprotein"/>
</dbReference>
<gene>
    <name evidence="3" type="ORF">Cfor_05622</name>
</gene>
<evidence type="ECO:0000313" key="3">
    <source>
        <dbReference type="EMBL" id="GFG29480.1"/>
    </source>
</evidence>
<dbReference type="SUPFAM" id="SSF53098">
    <property type="entry name" value="Ribonuclease H-like"/>
    <property type="match status" value="1"/>
</dbReference>
<dbReference type="InterPro" id="IPR012337">
    <property type="entry name" value="RNaseH-like_sf"/>
</dbReference>
<organism evidence="3 4">
    <name type="scientific">Coptotermes formosanus</name>
    <name type="common">Formosan subterranean termite</name>
    <dbReference type="NCBI Taxonomy" id="36987"/>
    <lineage>
        <taxon>Eukaryota</taxon>
        <taxon>Metazoa</taxon>
        <taxon>Ecdysozoa</taxon>
        <taxon>Arthropoda</taxon>
        <taxon>Hexapoda</taxon>
        <taxon>Insecta</taxon>
        <taxon>Pterygota</taxon>
        <taxon>Neoptera</taxon>
        <taxon>Polyneoptera</taxon>
        <taxon>Dictyoptera</taxon>
        <taxon>Blattodea</taxon>
        <taxon>Blattoidea</taxon>
        <taxon>Termitoidae</taxon>
        <taxon>Rhinotermitidae</taxon>
        <taxon>Coptotermes</taxon>
    </lineage>
</organism>
<dbReference type="Proteomes" id="UP000502823">
    <property type="component" value="Unassembled WGS sequence"/>
</dbReference>
<dbReference type="OrthoDB" id="6757216at2759"/>
<feature type="non-terminal residue" evidence="3">
    <location>
        <position position="263"/>
    </location>
</feature>
<dbReference type="PROSITE" id="PS50994">
    <property type="entry name" value="INTEGRASE"/>
    <property type="match status" value="1"/>
</dbReference>
<dbReference type="PANTHER" id="PTHR37984:SF15">
    <property type="entry name" value="INTEGRASE CATALYTIC DOMAIN-CONTAINING PROTEIN"/>
    <property type="match status" value="1"/>
</dbReference>
<keyword evidence="4" id="KW-1185">Reference proteome</keyword>
<dbReference type="EMBL" id="BLKM01003709">
    <property type="protein sequence ID" value="GFG29480.1"/>
    <property type="molecule type" value="Genomic_DNA"/>
</dbReference>
<reference evidence="4" key="1">
    <citation type="submission" date="2020-01" db="EMBL/GenBank/DDBJ databases">
        <title>Draft genome sequence of the Termite Coptotermes fromosanus.</title>
        <authorList>
            <person name="Itakura S."/>
            <person name="Yosikawa Y."/>
            <person name="Umezawa K."/>
        </authorList>
    </citation>
    <scope>NUCLEOTIDE SEQUENCE [LARGE SCALE GENOMIC DNA]</scope>
</reference>
<protein>
    <recommendedName>
        <fullName evidence="1">RNA-directed DNA polymerase</fullName>
        <ecNumber evidence="1">2.7.7.49</ecNumber>
    </recommendedName>
</protein>
<comment type="caution">
    <text evidence="3">The sequence shown here is derived from an EMBL/GenBank/DDBJ whole genome shotgun (WGS) entry which is preliminary data.</text>
</comment>
<dbReference type="Gene3D" id="3.30.420.10">
    <property type="entry name" value="Ribonuclease H-like superfamily/Ribonuclease H"/>
    <property type="match status" value="1"/>
</dbReference>
<dbReference type="InterPro" id="IPR041588">
    <property type="entry name" value="Integrase_H2C2"/>
</dbReference>
<dbReference type="GO" id="GO:0015074">
    <property type="term" value="P:DNA integration"/>
    <property type="evidence" value="ECO:0007669"/>
    <property type="project" value="InterPro"/>
</dbReference>
<evidence type="ECO:0000259" key="2">
    <source>
        <dbReference type="PROSITE" id="PS50994"/>
    </source>
</evidence>
<dbReference type="InterPro" id="IPR001584">
    <property type="entry name" value="Integrase_cat-core"/>
</dbReference>
<dbReference type="FunFam" id="1.10.340.70:FF:000001">
    <property type="entry name" value="Retrovirus-related Pol polyprotein from transposon gypsy-like Protein"/>
    <property type="match status" value="1"/>
</dbReference>
<dbReference type="InParanoid" id="A0A6L2PDG3"/>
<dbReference type="InterPro" id="IPR036397">
    <property type="entry name" value="RNaseH_sf"/>
</dbReference>
<dbReference type="EC" id="2.7.7.49" evidence="1"/>
<dbReference type="PANTHER" id="PTHR37984">
    <property type="entry name" value="PROTEIN CBG26694"/>
    <property type="match status" value="1"/>
</dbReference>
<evidence type="ECO:0000313" key="4">
    <source>
        <dbReference type="Proteomes" id="UP000502823"/>
    </source>
</evidence>
<accession>A0A6L2PDG3</accession>
<evidence type="ECO:0000256" key="1">
    <source>
        <dbReference type="ARBA" id="ARBA00012493"/>
    </source>
</evidence>
<dbReference type="AlphaFoldDB" id="A0A6L2PDG3"/>
<proteinExistence type="predicted"/>
<feature type="domain" description="Integrase catalytic" evidence="2">
    <location>
        <begin position="73"/>
        <end position="244"/>
    </location>
</feature>
<name>A0A6L2PDG3_COPFO</name>
<sequence length="263" mass="30271">MNADCLSRHIATVRPEVELKREVVLAEQRKDPYCTGKIGNIEAGQELGIVLSDDGLLYQGESMDGARLVVPEKLTQPIIERHYDKAFAGHQDIKRTRDLLKLRYYWPNMDRDVEKYVKDRYPDAVSIPRQDAPTVARALVTTVFSRLGCPETISSDKGANFMSELFQEMCKLLNVKRINSTSFNPQMQGKVEKFHLALNQTMSHYVNKYGNDWDDFVNYALMAHRAVRHSATRYSPFYFLCGREMLLPTEDDLTADKFVKTDY</sequence>
<dbReference type="Pfam" id="PF17921">
    <property type="entry name" value="Integrase_H2C2"/>
    <property type="match status" value="1"/>
</dbReference>